<dbReference type="InterPro" id="IPR008949">
    <property type="entry name" value="Isoprenoid_synthase_dom_sf"/>
</dbReference>
<organism evidence="3 4">
    <name type="scientific">Citrullus colocynthis</name>
    <name type="common">colocynth</name>
    <dbReference type="NCBI Taxonomy" id="252529"/>
    <lineage>
        <taxon>Eukaryota</taxon>
        <taxon>Viridiplantae</taxon>
        <taxon>Streptophyta</taxon>
        <taxon>Embryophyta</taxon>
        <taxon>Tracheophyta</taxon>
        <taxon>Spermatophyta</taxon>
        <taxon>Magnoliopsida</taxon>
        <taxon>eudicotyledons</taxon>
        <taxon>Gunneridae</taxon>
        <taxon>Pentapetalae</taxon>
        <taxon>rosids</taxon>
        <taxon>fabids</taxon>
        <taxon>Cucurbitales</taxon>
        <taxon>Cucurbitaceae</taxon>
        <taxon>Benincaseae</taxon>
        <taxon>Citrullus</taxon>
    </lineage>
</organism>
<dbReference type="Pfam" id="PF12298">
    <property type="entry name" value="Bot1p"/>
    <property type="match status" value="1"/>
</dbReference>
<dbReference type="PANTHER" id="PTHR35476">
    <property type="entry name" value="MUCIN-LIKE PROTEIN"/>
    <property type="match status" value="1"/>
</dbReference>
<dbReference type="Gene3D" id="1.10.600.10">
    <property type="entry name" value="Farnesyl Diphosphate Synthase"/>
    <property type="match status" value="1"/>
</dbReference>
<evidence type="ECO:0000259" key="2">
    <source>
        <dbReference type="Pfam" id="PF03936"/>
    </source>
</evidence>
<feature type="region of interest" description="Disordered" evidence="1">
    <location>
        <begin position="190"/>
        <end position="209"/>
    </location>
</feature>
<dbReference type="EMBL" id="OZ021739">
    <property type="protein sequence ID" value="CAK9321613.1"/>
    <property type="molecule type" value="Genomic_DNA"/>
</dbReference>
<proteinExistence type="predicted"/>
<evidence type="ECO:0000313" key="4">
    <source>
        <dbReference type="Proteomes" id="UP001642487"/>
    </source>
</evidence>
<evidence type="ECO:0000313" key="3">
    <source>
        <dbReference type="EMBL" id="CAK9321613.1"/>
    </source>
</evidence>
<dbReference type="Proteomes" id="UP001642487">
    <property type="component" value="Chromosome 5"/>
</dbReference>
<protein>
    <recommendedName>
        <fullName evidence="2">Terpene synthase metal-binding domain-containing protein</fullName>
    </recommendedName>
</protein>
<dbReference type="PANTHER" id="PTHR35476:SF3">
    <property type="entry name" value="SMALL RIBOSOMAL SUBUNIT PROTEIN MS75"/>
    <property type="match status" value="1"/>
</dbReference>
<keyword evidence="4" id="KW-1185">Reference proteome</keyword>
<feature type="compositionally biased region" description="Basic and acidic residues" evidence="1">
    <location>
        <begin position="190"/>
        <end position="199"/>
    </location>
</feature>
<feature type="compositionally biased region" description="Polar residues" evidence="1">
    <location>
        <begin position="200"/>
        <end position="209"/>
    </location>
</feature>
<reference evidence="3 4" key="1">
    <citation type="submission" date="2024-03" db="EMBL/GenBank/DDBJ databases">
        <authorList>
            <person name="Gkanogiannis A."/>
            <person name="Becerra Lopez-Lavalle L."/>
        </authorList>
    </citation>
    <scope>NUCLEOTIDE SEQUENCE [LARGE SCALE GENOMIC DNA]</scope>
</reference>
<name>A0ABP0YM70_9ROSI</name>
<sequence length="507" mass="58423">MKMQAKYFFIEAKWYNDGHTPTIKEYLRVARVTCYYLPPTFSILGMANDASIEALEWIKSDPKSLIASGVITRIMNDITSHEFLLFPNPAPSLPFQLLLPAPSHAAPARRTLSACCRTLRSPDRRKQGFNPNLRRDRAAAHFSDPHSRFWFFKGYRVVVVGLSERVYAQGAWLTTLREFSAKSGGFDGGETKNEWDKSVSESFSGTTSDDLGWDSVSSWSTGLTREHFDGQSVGHRTSGGGDSPKSPQSSLVSGLQEIEDRIRELEAENRKSKAFVDKWGERMRDMSILLKQVKEPGARGSYLKDSEKAEMYCLHKENPEVYTIEKLAKDYRIMRQRVHAILWLKELEEEEEKKLGHPLDDSVELLLDTFPEFFKSHDREFHVASLPYKPDFKVMPEGWDGTTRDLDEVHYEISQKEDDMLYKEFVEKMNFNKKKIAGEVFRHKYSRRRPADGWKFTIEKMGPRGKRGGGGGWKFVSLPDGSSRPLNEMEKMYVRRETPRHRRKILP</sequence>
<dbReference type="InterPro" id="IPR005630">
    <property type="entry name" value="Terpene_synthase_metal-bd"/>
</dbReference>
<feature type="region of interest" description="Disordered" evidence="1">
    <location>
        <begin position="227"/>
        <end position="253"/>
    </location>
</feature>
<feature type="domain" description="Terpene synthase metal-binding" evidence="2">
    <location>
        <begin position="2"/>
        <end position="83"/>
    </location>
</feature>
<accession>A0ABP0YM70</accession>
<gene>
    <name evidence="3" type="ORF">CITCOLO1_LOCUS13695</name>
</gene>
<dbReference type="InterPro" id="IPR052851">
    <property type="entry name" value="GCD1_mitochondrial"/>
</dbReference>
<dbReference type="Pfam" id="PF03936">
    <property type="entry name" value="Terpene_synth_C"/>
    <property type="match status" value="1"/>
</dbReference>
<dbReference type="SUPFAM" id="SSF48576">
    <property type="entry name" value="Terpenoid synthases"/>
    <property type="match status" value="1"/>
</dbReference>
<evidence type="ECO:0000256" key="1">
    <source>
        <dbReference type="SAM" id="MobiDB-lite"/>
    </source>
</evidence>